<keyword evidence="2" id="KW-0808">Transferase</keyword>
<dbReference type="AlphaFoldDB" id="A0A429X6Y8"/>
<dbReference type="Pfam" id="PF13302">
    <property type="entry name" value="Acetyltransf_3"/>
    <property type="match status" value="1"/>
</dbReference>
<dbReference type="InterPro" id="IPR016181">
    <property type="entry name" value="Acyl_CoA_acyltransferase"/>
</dbReference>
<dbReference type="Proteomes" id="UP000287296">
    <property type="component" value="Unassembled WGS sequence"/>
</dbReference>
<organism evidence="2 3">
    <name type="scientific">Siminovitchia terrae</name>
    <name type="common">Bacillus terrae</name>
    <dbReference type="NCBI Taxonomy" id="1914933"/>
    <lineage>
        <taxon>Bacteria</taxon>
        <taxon>Bacillati</taxon>
        <taxon>Bacillota</taxon>
        <taxon>Bacilli</taxon>
        <taxon>Bacillales</taxon>
        <taxon>Bacillaceae</taxon>
        <taxon>Siminovitchia</taxon>
    </lineage>
</organism>
<protein>
    <submittedName>
        <fullName evidence="2">N-acetyltransferase</fullName>
    </submittedName>
</protein>
<comment type="caution">
    <text evidence="2">The sequence shown here is derived from an EMBL/GenBank/DDBJ whole genome shotgun (WGS) entry which is preliminary data.</text>
</comment>
<dbReference type="GO" id="GO:1990189">
    <property type="term" value="F:protein N-terminal-serine acetyltransferase activity"/>
    <property type="evidence" value="ECO:0007669"/>
    <property type="project" value="TreeGrafter"/>
</dbReference>
<dbReference type="Gene3D" id="3.40.630.30">
    <property type="match status" value="1"/>
</dbReference>
<dbReference type="PROSITE" id="PS51186">
    <property type="entry name" value="GNAT"/>
    <property type="match status" value="1"/>
</dbReference>
<dbReference type="SUPFAM" id="SSF55729">
    <property type="entry name" value="Acyl-CoA N-acyltransferases (Nat)"/>
    <property type="match status" value="1"/>
</dbReference>
<dbReference type="FunFam" id="3.40.630.30:FF:000047">
    <property type="entry name" value="Acetyltransferase, GNAT family"/>
    <property type="match status" value="1"/>
</dbReference>
<dbReference type="InterPro" id="IPR051908">
    <property type="entry name" value="Ribosomal_N-acetyltransferase"/>
</dbReference>
<proteinExistence type="predicted"/>
<evidence type="ECO:0000313" key="2">
    <source>
        <dbReference type="EMBL" id="RST59198.1"/>
    </source>
</evidence>
<name>A0A429X6Y8_SIMTE</name>
<evidence type="ECO:0000259" key="1">
    <source>
        <dbReference type="PROSITE" id="PS51186"/>
    </source>
</evidence>
<sequence>MKTKVNEFNQQIGEEILAWEKREFPSKIEHVGKYTILEKLSKKHTKKLFEAYQQNVDHSNWTYLIYEPINDMATFDKFVDDCMNHSNRFYYAVLEKESGNPLGLFSLMRINQKDGVIEVGDVNFSDKMKRTRIATEAHYLLAKYVFEELQYRRYEWKCDDLNVPSKNAANRLGFKYEGTFRRDMIYKNRLRDTSWFSMLIEEWPNRKRALQQWLDEKNFDSKGNQIKQLKDF</sequence>
<reference evidence="2 3" key="1">
    <citation type="submission" date="2018-12" db="EMBL/GenBank/DDBJ databases">
        <authorList>
            <person name="Sun L."/>
            <person name="Chen Z."/>
        </authorList>
    </citation>
    <scope>NUCLEOTIDE SEQUENCE [LARGE SCALE GENOMIC DNA]</scope>
    <source>
        <strain evidence="2 3">LMG 29736</strain>
    </source>
</reference>
<dbReference type="PANTHER" id="PTHR43441:SF2">
    <property type="entry name" value="FAMILY ACETYLTRANSFERASE, PUTATIVE (AFU_ORTHOLOGUE AFUA_7G00850)-RELATED"/>
    <property type="match status" value="1"/>
</dbReference>
<feature type="domain" description="N-acetyltransferase" evidence="1">
    <location>
        <begin position="35"/>
        <end position="192"/>
    </location>
</feature>
<dbReference type="GO" id="GO:0008999">
    <property type="term" value="F:protein-N-terminal-alanine acetyltransferase activity"/>
    <property type="evidence" value="ECO:0007669"/>
    <property type="project" value="TreeGrafter"/>
</dbReference>
<dbReference type="PANTHER" id="PTHR43441">
    <property type="entry name" value="RIBOSOMAL-PROTEIN-SERINE ACETYLTRANSFERASE"/>
    <property type="match status" value="1"/>
</dbReference>
<evidence type="ECO:0000313" key="3">
    <source>
        <dbReference type="Proteomes" id="UP000287296"/>
    </source>
</evidence>
<dbReference type="OrthoDB" id="9795199at2"/>
<gene>
    <name evidence="2" type="ORF">D5F11_013810</name>
</gene>
<dbReference type="RefSeq" id="WP_120116763.1">
    <property type="nucleotide sequence ID" value="NZ_DAMDJW010000154.1"/>
</dbReference>
<dbReference type="InterPro" id="IPR000182">
    <property type="entry name" value="GNAT_dom"/>
</dbReference>
<accession>A0A429X6Y8</accession>
<dbReference type="EMBL" id="QYTW02000013">
    <property type="protein sequence ID" value="RST59198.1"/>
    <property type="molecule type" value="Genomic_DNA"/>
</dbReference>